<dbReference type="InterPro" id="IPR011010">
    <property type="entry name" value="DNA_brk_join_enz"/>
</dbReference>
<evidence type="ECO:0000259" key="3">
    <source>
        <dbReference type="Pfam" id="PF13102"/>
    </source>
</evidence>
<dbReference type="SUPFAM" id="SSF56349">
    <property type="entry name" value="DNA breaking-rejoining enzymes"/>
    <property type="match status" value="1"/>
</dbReference>
<dbReference type="Proteomes" id="UP000198670">
    <property type="component" value="Unassembled WGS sequence"/>
</dbReference>
<dbReference type="Pfam" id="PF13102">
    <property type="entry name" value="Phage_int_SAM_5"/>
    <property type="match status" value="1"/>
</dbReference>
<reference evidence="4 5" key="1">
    <citation type="submission" date="2016-10" db="EMBL/GenBank/DDBJ databases">
        <authorList>
            <person name="de Groot N.N."/>
        </authorList>
    </citation>
    <scope>NUCLEOTIDE SEQUENCE [LARGE SCALE GENOMIC DNA]</scope>
    <source>
        <strain evidence="4 5">RK1</strain>
    </source>
</reference>
<dbReference type="EMBL" id="FOQO01000001">
    <property type="protein sequence ID" value="SFH92033.1"/>
    <property type="molecule type" value="Genomic_DNA"/>
</dbReference>
<keyword evidence="1" id="KW-0238">DNA-binding</keyword>
<keyword evidence="2" id="KW-0233">DNA recombination</keyword>
<protein>
    <submittedName>
        <fullName evidence="4">Phage integrase SAM-like domain-containing protein</fullName>
    </submittedName>
</protein>
<dbReference type="OrthoDB" id="5326076at2"/>
<keyword evidence="5" id="KW-1185">Reference proteome</keyword>
<accession>A0A1I3DZF0</accession>
<dbReference type="InterPro" id="IPR010998">
    <property type="entry name" value="Integrase_recombinase_N"/>
</dbReference>
<evidence type="ECO:0000313" key="4">
    <source>
        <dbReference type="EMBL" id="SFH92033.1"/>
    </source>
</evidence>
<dbReference type="AlphaFoldDB" id="A0A1I3DZF0"/>
<dbReference type="GO" id="GO:0006310">
    <property type="term" value="P:DNA recombination"/>
    <property type="evidence" value="ECO:0007669"/>
    <property type="project" value="UniProtKB-KW"/>
</dbReference>
<dbReference type="GO" id="GO:0015074">
    <property type="term" value="P:DNA integration"/>
    <property type="evidence" value="ECO:0007669"/>
    <property type="project" value="InterPro"/>
</dbReference>
<evidence type="ECO:0000313" key="5">
    <source>
        <dbReference type="Proteomes" id="UP000198670"/>
    </source>
</evidence>
<name>A0A1I3DZF0_9SPHI</name>
<evidence type="ECO:0000256" key="1">
    <source>
        <dbReference type="ARBA" id="ARBA00023125"/>
    </source>
</evidence>
<dbReference type="InterPro" id="IPR025269">
    <property type="entry name" value="SAM-like_dom"/>
</dbReference>
<dbReference type="STRING" id="1477437.SAMN05444682_101699"/>
<dbReference type="Gene3D" id="1.10.150.130">
    <property type="match status" value="1"/>
</dbReference>
<dbReference type="Gene3D" id="1.10.443.10">
    <property type="entry name" value="Intergrase catalytic core"/>
    <property type="match status" value="1"/>
</dbReference>
<feature type="domain" description="Phage integrase SAM-like" evidence="3">
    <location>
        <begin position="98"/>
        <end position="196"/>
    </location>
</feature>
<sequence length="410" mass="47395">MATVNAVILNHHRKQDGTWNVKIRVTHKKSSVYIDTPHFVSKPKLNNKGQLKKTWIDAHLVDTLNQYRLKIGDLKERLDYMTASSIRDHLTTREDLPDFFGFADAYMKREAEKGRQVMTLGSAVLSLRDYWGEKPLPMDMFTARLLTSFEEFLRKERNVVRRKRNGGTYTSKVTALSHNSIVNRMSTLRAIFNAARFQYNDEDVGIIRIKNYPFNKYRMNVMKATKKRNLSVDQIISIRDTPDQNGYRTNLGRDLFMLSLYLCGMNAKDLYVYLTDTDQTRLDYNRSKTMKDRRDDAFISLLIPDEARPIIARYAGVIQTRYADNLILNSAIAEGMRNMRPIVGIPDLTFYHARHSFATLARNECGFSKDDVAVAMNHVDSSRRVTDIYLAPDWSIVDRVQAGVLELLKK</sequence>
<evidence type="ECO:0000256" key="2">
    <source>
        <dbReference type="ARBA" id="ARBA00023172"/>
    </source>
</evidence>
<dbReference type="RefSeq" id="WP_090624208.1">
    <property type="nucleotide sequence ID" value="NZ_FOQO01000001.1"/>
</dbReference>
<dbReference type="InterPro" id="IPR013762">
    <property type="entry name" value="Integrase-like_cat_sf"/>
</dbReference>
<dbReference type="GO" id="GO:0003677">
    <property type="term" value="F:DNA binding"/>
    <property type="evidence" value="ECO:0007669"/>
    <property type="project" value="UniProtKB-KW"/>
</dbReference>
<proteinExistence type="predicted"/>
<gene>
    <name evidence="4" type="ORF">SAMN05444682_101699</name>
</gene>
<organism evidence="4 5">
    <name type="scientific">Parapedobacter indicus</name>
    <dbReference type="NCBI Taxonomy" id="1477437"/>
    <lineage>
        <taxon>Bacteria</taxon>
        <taxon>Pseudomonadati</taxon>
        <taxon>Bacteroidota</taxon>
        <taxon>Sphingobacteriia</taxon>
        <taxon>Sphingobacteriales</taxon>
        <taxon>Sphingobacteriaceae</taxon>
        <taxon>Parapedobacter</taxon>
    </lineage>
</organism>